<dbReference type="CDD" id="cd02755">
    <property type="entry name" value="MopB_Thiosulfate-R-like"/>
    <property type="match status" value="1"/>
</dbReference>
<evidence type="ECO:0000259" key="10">
    <source>
        <dbReference type="PROSITE" id="PS51669"/>
    </source>
</evidence>
<dbReference type="PROSITE" id="PS51669">
    <property type="entry name" value="4FE4S_MOW_BIS_MGD"/>
    <property type="match status" value="1"/>
</dbReference>
<comment type="cofactor">
    <cofactor evidence="1">
        <name>[4Fe-4S] cluster</name>
        <dbReference type="ChEBI" id="CHEBI:49883"/>
    </cofactor>
</comment>
<dbReference type="SUPFAM" id="SSF53706">
    <property type="entry name" value="Formate dehydrogenase/DMSO reductase, domains 1-3"/>
    <property type="match status" value="1"/>
</dbReference>
<dbReference type="InterPro" id="IPR006656">
    <property type="entry name" value="Mopterin_OxRdtase"/>
</dbReference>
<dbReference type="NCBIfam" id="TIGR01409">
    <property type="entry name" value="TAT_signal_seq"/>
    <property type="match status" value="1"/>
</dbReference>
<keyword evidence="8" id="KW-0408">Iron</keyword>
<dbReference type="InterPro" id="IPR006657">
    <property type="entry name" value="MoPterin_dinucl-bd_dom"/>
</dbReference>
<keyword evidence="9" id="KW-0411">Iron-sulfur</keyword>
<dbReference type="PROSITE" id="PS51318">
    <property type="entry name" value="TAT"/>
    <property type="match status" value="1"/>
</dbReference>
<dbReference type="PANTHER" id="PTHR43742:SF9">
    <property type="entry name" value="TETRATHIONATE REDUCTASE SUBUNIT A"/>
    <property type="match status" value="1"/>
</dbReference>
<dbReference type="GO" id="GO:0043546">
    <property type="term" value="F:molybdopterin cofactor binding"/>
    <property type="evidence" value="ECO:0007669"/>
    <property type="project" value="InterPro"/>
</dbReference>
<dbReference type="Gene3D" id="2.40.40.20">
    <property type="match status" value="1"/>
</dbReference>
<dbReference type="InterPro" id="IPR019546">
    <property type="entry name" value="TAT_signal_bac_arc"/>
</dbReference>
<dbReference type="Gene3D" id="3.40.228.10">
    <property type="entry name" value="Dimethylsulfoxide Reductase, domain 2"/>
    <property type="match status" value="1"/>
</dbReference>
<dbReference type="InterPro" id="IPR006311">
    <property type="entry name" value="TAT_signal"/>
</dbReference>
<dbReference type="HOGENOM" id="CLU_000422_13_3_9"/>
<name>Q24QK7_DESHY</name>
<protein>
    <submittedName>
        <fullName evidence="11">Putative anaerobic dehydrogenase</fullName>
    </submittedName>
</protein>
<dbReference type="Proteomes" id="UP000001946">
    <property type="component" value="Chromosome"/>
</dbReference>
<evidence type="ECO:0000256" key="2">
    <source>
        <dbReference type="ARBA" id="ARBA00010312"/>
    </source>
</evidence>
<dbReference type="InterPro" id="IPR009010">
    <property type="entry name" value="Asp_de-COase-like_dom_sf"/>
</dbReference>
<accession>Q24QK7</accession>
<keyword evidence="6" id="KW-0732">Signal</keyword>
<dbReference type="Pfam" id="PF04879">
    <property type="entry name" value="Molybdop_Fe4S4"/>
    <property type="match status" value="1"/>
</dbReference>
<dbReference type="Pfam" id="PF00384">
    <property type="entry name" value="Molybdopterin"/>
    <property type="match status" value="1"/>
</dbReference>
<evidence type="ECO:0000313" key="12">
    <source>
        <dbReference type="Proteomes" id="UP000001946"/>
    </source>
</evidence>
<reference evidence="11 12" key="1">
    <citation type="journal article" date="2006" name="J. Bacteriol.">
        <title>Complete genome sequence of the dehalorespiring bacterium Desulfitobacterium hafniense Y51 and comparison with Dehalococcoides ethenogenes 195.</title>
        <authorList>
            <person name="Nonaka H."/>
            <person name="Keresztes G."/>
            <person name="Shinoda Y."/>
            <person name="Ikenaga Y."/>
            <person name="Abe M."/>
            <person name="Naito K."/>
            <person name="Inatomi K."/>
            <person name="Furukawa K."/>
            <person name="Inui M."/>
            <person name="Yukawa H."/>
        </authorList>
    </citation>
    <scope>NUCLEOTIDE SEQUENCE [LARGE SCALE GENOMIC DNA]</scope>
    <source>
        <strain evidence="11 12">Y51</strain>
    </source>
</reference>
<dbReference type="SUPFAM" id="SSF50692">
    <property type="entry name" value="ADC-like"/>
    <property type="match status" value="1"/>
</dbReference>
<evidence type="ECO:0000256" key="4">
    <source>
        <dbReference type="ARBA" id="ARBA00022505"/>
    </source>
</evidence>
<dbReference type="AlphaFoldDB" id="Q24QK7"/>
<dbReference type="InterPro" id="IPR027467">
    <property type="entry name" value="MopterinOxRdtase_cofactor_BS"/>
</dbReference>
<sequence>MWLMNYGQGGKVMQPISRRSFLKLAAATTTAVALPQALKMDFQAFAEEAKHAEVTRVPSLCNGCSSYCGVWAYVKNGRLWKIEGNDIHMKSRGHICARGHGIAQNVYNPGRVTQPMKRVDDKNNFQPMTWEEAFQEVGAKMKAIVEEHGGDKMVWACHGGKESYAQQFMDIIGSSTYITHYATCFSAKTNIWQNMVGGMFNPDFDQAKTMLFVGRNYAGGIIPAAMKRITEAKAKGGKIIVVDPRFCELATIADEWIPIRPGTDLAFFLGIAHTLITENLYNQSFVDQYVYGFDEFWMHNKDFSADQAATICGIAADKIREVARELAGSAPHAFLDPGYHGLAAHYQNSNETMMLNIIINALLGNFWKAGGLFPAASTTFGHPEATYYGPVAAKGIRADGAGEVGEYPLVEPSRGIPQRIPDMIEKGRARMVFFYSYNPLRSAPEPEYQKKIKNADLVVSIPYDWNETSLYTAHYILPENHYLERTEHPKVINGNIYWPATQVATRFKALESTTSSLDLLDIMKGLTKAYGIENLYGYTVEEELEVALGPIGVSVDELREKGCIELMPSVLPKEEGLTFGTFTGKIEFSIGAWRKEGYLGVPTWVPPLVEPAEVNQFRLIHGKQPWHSHIMTTNNPYLMAITEEKKGTYMWMNSSRAGELGIQEGDWVTVSSDITSKQVQVHITEGLHPECVWLPSTYGTFSEKLELGYGQGVNYNDFIPARIDKKTGHVMGQECIVTITKGGK</sequence>
<dbReference type="GO" id="GO:0046872">
    <property type="term" value="F:metal ion binding"/>
    <property type="evidence" value="ECO:0007669"/>
    <property type="project" value="UniProtKB-KW"/>
</dbReference>
<dbReference type="PROSITE" id="PS00551">
    <property type="entry name" value="MOLYBDOPTERIN_PROK_1"/>
    <property type="match status" value="1"/>
</dbReference>
<dbReference type="PANTHER" id="PTHR43742">
    <property type="entry name" value="TRIMETHYLAMINE-N-OXIDE REDUCTASE"/>
    <property type="match status" value="1"/>
</dbReference>
<evidence type="ECO:0000256" key="6">
    <source>
        <dbReference type="ARBA" id="ARBA00022729"/>
    </source>
</evidence>
<keyword evidence="4" id="KW-0500">Molybdenum</keyword>
<comment type="similarity">
    <text evidence="2">Belongs to the prokaryotic molybdopterin-containing oxidoreductase family.</text>
</comment>
<dbReference type="GO" id="GO:0051539">
    <property type="term" value="F:4 iron, 4 sulfur cluster binding"/>
    <property type="evidence" value="ECO:0007669"/>
    <property type="project" value="UniProtKB-KW"/>
</dbReference>
<evidence type="ECO:0000313" key="11">
    <source>
        <dbReference type="EMBL" id="BAE85685.1"/>
    </source>
</evidence>
<feature type="domain" description="4Fe-4S Mo/W bis-MGD-type" evidence="10">
    <location>
        <begin position="54"/>
        <end position="110"/>
    </location>
</feature>
<evidence type="ECO:0000256" key="8">
    <source>
        <dbReference type="ARBA" id="ARBA00023004"/>
    </source>
</evidence>
<dbReference type="SMART" id="SM00926">
    <property type="entry name" value="Molybdop_Fe4S4"/>
    <property type="match status" value="1"/>
</dbReference>
<evidence type="ECO:0000256" key="9">
    <source>
        <dbReference type="ARBA" id="ARBA00023014"/>
    </source>
</evidence>
<dbReference type="InterPro" id="IPR050612">
    <property type="entry name" value="Prok_Mopterin_Oxidored"/>
</dbReference>
<keyword evidence="3" id="KW-0004">4Fe-4S</keyword>
<dbReference type="eggNOG" id="COG0243">
    <property type="taxonomic scope" value="Bacteria"/>
</dbReference>
<keyword evidence="7" id="KW-0560">Oxidoreductase</keyword>
<evidence type="ECO:0000256" key="7">
    <source>
        <dbReference type="ARBA" id="ARBA00023002"/>
    </source>
</evidence>
<dbReference type="Gene3D" id="3.30.2070.10">
    <property type="entry name" value="Formate dehydrogenase/DMSO reductase"/>
    <property type="match status" value="1"/>
</dbReference>
<dbReference type="EMBL" id="AP008230">
    <property type="protein sequence ID" value="BAE85685.1"/>
    <property type="molecule type" value="Genomic_DNA"/>
</dbReference>
<dbReference type="Gene3D" id="3.40.50.740">
    <property type="match status" value="1"/>
</dbReference>
<organism evidence="11 12">
    <name type="scientific">Desulfitobacterium hafniense (strain Y51)</name>
    <dbReference type="NCBI Taxonomy" id="138119"/>
    <lineage>
        <taxon>Bacteria</taxon>
        <taxon>Bacillati</taxon>
        <taxon>Bacillota</taxon>
        <taxon>Clostridia</taxon>
        <taxon>Eubacteriales</taxon>
        <taxon>Desulfitobacteriaceae</taxon>
        <taxon>Desulfitobacterium</taxon>
    </lineage>
</organism>
<dbReference type="Gene3D" id="2.20.25.90">
    <property type="entry name" value="ADC-like domains"/>
    <property type="match status" value="1"/>
</dbReference>
<evidence type="ECO:0000256" key="5">
    <source>
        <dbReference type="ARBA" id="ARBA00022723"/>
    </source>
</evidence>
<dbReference type="KEGG" id="dsy:DSY3896"/>
<proteinExistence type="inferred from homology"/>
<dbReference type="STRING" id="138119.DSY3896"/>
<dbReference type="Pfam" id="PF10518">
    <property type="entry name" value="TAT_signal"/>
    <property type="match status" value="1"/>
</dbReference>
<dbReference type="CDD" id="cd02778">
    <property type="entry name" value="MopB_CT_Thiosulfate-R-like"/>
    <property type="match status" value="1"/>
</dbReference>
<evidence type="ECO:0000256" key="1">
    <source>
        <dbReference type="ARBA" id="ARBA00001966"/>
    </source>
</evidence>
<evidence type="ECO:0000256" key="3">
    <source>
        <dbReference type="ARBA" id="ARBA00022485"/>
    </source>
</evidence>
<keyword evidence="5" id="KW-0479">Metal-binding</keyword>
<dbReference type="InterPro" id="IPR006963">
    <property type="entry name" value="Mopterin_OxRdtase_4Fe-4S_dom"/>
</dbReference>
<keyword evidence="12" id="KW-1185">Reference proteome</keyword>
<gene>
    <name evidence="11" type="ordered locus">DSY3896</name>
</gene>
<dbReference type="Pfam" id="PF01568">
    <property type="entry name" value="Molydop_binding"/>
    <property type="match status" value="1"/>
</dbReference>
<dbReference type="GO" id="GO:0016491">
    <property type="term" value="F:oxidoreductase activity"/>
    <property type="evidence" value="ECO:0007669"/>
    <property type="project" value="UniProtKB-KW"/>
</dbReference>